<keyword evidence="5" id="KW-1185">Reference proteome</keyword>
<evidence type="ECO:0000313" key="5">
    <source>
        <dbReference type="Proteomes" id="UP001331515"/>
    </source>
</evidence>
<accession>A0AAN8E1C2</accession>
<reference evidence="4 5" key="1">
    <citation type="journal article" date="2023" name="Mol. Biol. Evol.">
        <title>Genomics of Secondarily Temperate Adaptation in the Only Non-Antarctic Icefish.</title>
        <authorList>
            <person name="Rivera-Colon A.G."/>
            <person name="Rayamajhi N."/>
            <person name="Minhas B.F."/>
            <person name="Madrigal G."/>
            <person name="Bilyk K.T."/>
            <person name="Yoon V."/>
            <person name="Hune M."/>
            <person name="Gregory S."/>
            <person name="Cheng C.H.C."/>
            <person name="Catchen J.M."/>
        </authorList>
    </citation>
    <scope>NUCLEOTIDE SEQUENCE [LARGE SCALE GENOMIC DNA]</scope>
    <source>
        <tissue evidence="4">White muscle</tissue>
    </source>
</reference>
<dbReference type="Pfam" id="PF00094">
    <property type="entry name" value="VWD"/>
    <property type="match status" value="1"/>
</dbReference>
<dbReference type="InterPro" id="IPR001846">
    <property type="entry name" value="VWF_type-D"/>
</dbReference>
<dbReference type="GO" id="GO:0031012">
    <property type="term" value="C:extracellular matrix"/>
    <property type="evidence" value="ECO:0007669"/>
    <property type="project" value="TreeGrafter"/>
</dbReference>
<dbReference type="PANTHER" id="PTHR11339:SF244">
    <property type="entry name" value="IGGFC-BINDING PROTEIN"/>
    <property type="match status" value="1"/>
</dbReference>
<keyword evidence="2" id="KW-0325">Glycoprotein</keyword>
<evidence type="ECO:0000259" key="3">
    <source>
        <dbReference type="PROSITE" id="PS51233"/>
    </source>
</evidence>
<gene>
    <name evidence="4" type="ORF">CgunFtcFv8_004499</name>
</gene>
<dbReference type="PANTHER" id="PTHR11339">
    <property type="entry name" value="EXTRACELLULAR MATRIX GLYCOPROTEIN RELATED"/>
    <property type="match status" value="1"/>
</dbReference>
<evidence type="ECO:0000256" key="2">
    <source>
        <dbReference type="ARBA" id="ARBA00023180"/>
    </source>
</evidence>
<comment type="caution">
    <text evidence="4">The sequence shown here is derived from an EMBL/GenBank/DDBJ whole genome shotgun (WGS) entry which is preliminary data.</text>
</comment>
<dbReference type="PROSITE" id="PS51233">
    <property type="entry name" value="VWFD"/>
    <property type="match status" value="1"/>
</dbReference>
<dbReference type="GO" id="GO:0005615">
    <property type="term" value="C:extracellular space"/>
    <property type="evidence" value="ECO:0007669"/>
    <property type="project" value="TreeGrafter"/>
</dbReference>
<dbReference type="EMBL" id="JAURVH010001515">
    <property type="protein sequence ID" value="KAK5932825.1"/>
    <property type="molecule type" value="Genomic_DNA"/>
</dbReference>
<name>A0AAN8E1C2_CHAGU</name>
<protein>
    <recommendedName>
        <fullName evidence="3">VWFD domain-containing protein</fullName>
    </recommendedName>
</protein>
<sequence length="155" mass="17054">MVDGELLNLPVQLGEVSVSQRGHTAVMETDFGLSVSYDWNSELVIKLPSSYYTSVCGLCGNFNGNNGDELQNPAGEAVSSVKDWGKSWQTPDQHEKHPCWDTCQRNCPTCDSNQKKLYETDAFCGGLVAKTNNVFKPCHGQLDPQAFMNNCVICV</sequence>
<dbReference type="InterPro" id="IPR050780">
    <property type="entry name" value="Mucin_vWF_Thrombospondin_sf"/>
</dbReference>
<dbReference type="AlphaFoldDB" id="A0AAN8E1C2"/>
<proteinExistence type="predicted"/>
<evidence type="ECO:0000313" key="4">
    <source>
        <dbReference type="EMBL" id="KAK5932825.1"/>
    </source>
</evidence>
<evidence type="ECO:0000256" key="1">
    <source>
        <dbReference type="ARBA" id="ARBA00023157"/>
    </source>
</evidence>
<dbReference type="Proteomes" id="UP001331515">
    <property type="component" value="Unassembled WGS sequence"/>
</dbReference>
<keyword evidence="1" id="KW-1015">Disulfide bond</keyword>
<organism evidence="4 5">
    <name type="scientific">Champsocephalus gunnari</name>
    <name type="common">Mackerel icefish</name>
    <dbReference type="NCBI Taxonomy" id="52237"/>
    <lineage>
        <taxon>Eukaryota</taxon>
        <taxon>Metazoa</taxon>
        <taxon>Chordata</taxon>
        <taxon>Craniata</taxon>
        <taxon>Vertebrata</taxon>
        <taxon>Euteleostomi</taxon>
        <taxon>Actinopterygii</taxon>
        <taxon>Neopterygii</taxon>
        <taxon>Teleostei</taxon>
        <taxon>Neoteleostei</taxon>
        <taxon>Acanthomorphata</taxon>
        <taxon>Eupercaria</taxon>
        <taxon>Perciformes</taxon>
        <taxon>Notothenioidei</taxon>
        <taxon>Channichthyidae</taxon>
        <taxon>Champsocephalus</taxon>
    </lineage>
</organism>
<feature type="domain" description="VWFD" evidence="3">
    <location>
        <begin position="1"/>
        <end position="100"/>
    </location>
</feature>